<feature type="region of interest" description="Disordered" evidence="2">
    <location>
        <begin position="680"/>
        <end position="712"/>
    </location>
</feature>
<keyword evidence="1" id="KW-0175">Coiled coil</keyword>
<reference evidence="3 4" key="1">
    <citation type="submission" date="2016-08" db="EMBL/GenBank/DDBJ databases">
        <title>A Parts List for Fungal Cellulosomes Revealed by Comparative Genomics.</title>
        <authorList>
            <consortium name="DOE Joint Genome Institute"/>
            <person name="Haitjema C.H."/>
            <person name="Gilmore S.P."/>
            <person name="Henske J.K."/>
            <person name="Solomon K.V."/>
            <person name="De Groot R."/>
            <person name="Kuo A."/>
            <person name="Mondo S.J."/>
            <person name="Salamov A.A."/>
            <person name="Labutti K."/>
            <person name="Zhao Z."/>
            <person name="Chiniquy J."/>
            <person name="Barry K."/>
            <person name="Brewer H.M."/>
            <person name="Purvine S.O."/>
            <person name="Wright A.T."/>
            <person name="Boxma B."/>
            <person name="Van Alen T."/>
            <person name="Hackstein J.H."/>
            <person name="Baker S.E."/>
            <person name="Grigoriev I.V."/>
            <person name="O'Malley M.A."/>
        </authorList>
    </citation>
    <scope>NUCLEOTIDE SEQUENCE [LARGE SCALE GENOMIC DNA]</scope>
    <source>
        <strain evidence="3 4">G1</strain>
    </source>
</reference>
<dbReference type="EMBL" id="MCOG01000028">
    <property type="protein sequence ID" value="ORY74666.1"/>
    <property type="molecule type" value="Genomic_DNA"/>
</dbReference>
<evidence type="ECO:0000313" key="4">
    <source>
        <dbReference type="Proteomes" id="UP000193920"/>
    </source>
</evidence>
<accession>A0A1Y2EU15</accession>
<evidence type="ECO:0000256" key="2">
    <source>
        <dbReference type="SAM" id="MobiDB-lite"/>
    </source>
</evidence>
<feature type="compositionally biased region" description="Polar residues" evidence="2">
    <location>
        <begin position="283"/>
        <end position="299"/>
    </location>
</feature>
<dbReference type="Proteomes" id="UP000193920">
    <property type="component" value="Unassembled WGS sequence"/>
</dbReference>
<evidence type="ECO:0000313" key="3">
    <source>
        <dbReference type="EMBL" id="ORY74666.1"/>
    </source>
</evidence>
<feature type="coiled-coil region" evidence="1">
    <location>
        <begin position="417"/>
        <end position="460"/>
    </location>
</feature>
<organism evidence="3 4">
    <name type="scientific">Neocallimastix californiae</name>
    <dbReference type="NCBI Taxonomy" id="1754190"/>
    <lineage>
        <taxon>Eukaryota</taxon>
        <taxon>Fungi</taxon>
        <taxon>Fungi incertae sedis</taxon>
        <taxon>Chytridiomycota</taxon>
        <taxon>Chytridiomycota incertae sedis</taxon>
        <taxon>Neocallimastigomycetes</taxon>
        <taxon>Neocallimastigales</taxon>
        <taxon>Neocallimastigaceae</taxon>
        <taxon>Neocallimastix</taxon>
    </lineage>
</organism>
<evidence type="ECO:0000256" key="1">
    <source>
        <dbReference type="SAM" id="Coils"/>
    </source>
</evidence>
<name>A0A1Y2EU15_9FUNG</name>
<proteinExistence type="predicted"/>
<dbReference type="OrthoDB" id="2155806at2759"/>
<feature type="region of interest" description="Disordered" evidence="2">
    <location>
        <begin position="493"/>
        <end position="518"/>
    </location>
</feature>
<sequence>MNILNATSIVENNEVEFPKNDGLKQLKDSHYSVIAAYDSLVLDKNDMKKIYSELKKVKANINRTNMDTIKSILISKLNLELPTSRKYQLEHLVLPYTKDQIPSSQKNDQMKRNLILLQYYVDILCYGFSIYLTKWQCSSWFNIFKTTHEKFIDYVSKHKDPSTYKSQCINIFKDELFYFCNSRTVTLYLKEDECNKNTEERVEETNADIDNLEEYLLSNRYVKPGIFDSILPTPVTTPLESRKNSINSLNASHRSINDQTLTPSEKLLNLVNDVRNNKENLKNQHNSHNGSKSHLNSNNKLYENEKIIDTINHEDDDNEENHEKMDENEQDKDYFIIQYNIPKTFNPLQIESLTRFFFKTYIQHINIIAYVFSQPQNYICHNYKKAIVSPDTYEELENGILAEEWPNWVQEQENIIIKKKEEEEAAIEMERKKKEEVLLKEKEKLEKELANQKLKETQDNIKNSLISMLYQPLNKNISELPAIPKIKPYEKTDEQTKEDNINANLNNNNNNNNEKPSINIENEENKLIENLNEENININAIKFKITNPNFKESFLELWKRKDIEKEQNRKDLLYHLQNELQRKNDSYIFDLSEQSLVKLEKSRQELINKIKEISTEEENNKIRHVYDPEQVDASIQNSELLKDQYFTQLQKHVEEIISSNIQHISERLAAVNLELEKLKGNDTAASTNKKGANINDASKKKDNKSMQKPKKK</sequence>
<gene>
    <name evidence="3" type="ORF">LY90DRAFT_666141</name>
</gene>
<feature type="region of interest" description="Disordered" evidence="2">
    <location>
        <begin position="280"/>
        <end position="299"/>
    </location>
</feature>
<protein>
    <submittedName>
        <fullName evidence="3">Uncharacterized protein</fullName>
    </submittedName>
</protein>
<dbReference type="AlphaFoldDB" id="A0A1Y2EU15"/>
<keyword evidence="4" id="KW-1185">Reference proteome</keyword>
<comment type="caution">
    <text evidence="3">The sequence shown here is derived from an EMBL/GenBank/DDBJ whole genome shotgun (WGS) entry which is preliminary data.</text>
</comment>
<feature type="compositionally biased region" description="Low complexity" evidence="2">
    <location>
        <begin position="501"/>
        <end position="518"/>
    </location>
</feature>